<feature type="region of interest" description="Disordered" evidence="5">
    <location>
        <begin position="297"/>
        <end position="326"/>
    </location>
</feature>
<evidence type="ECO:0000256" key="1">
    <source>
        <dbReference type="ARBA" id="ARBA00004141"/>
    </source>
</evidence>
<dbReference type="OrthoDB" id="2409294at2759"/>
<dbReference type="AlphaFoldDB" id="A0A197JMU1"/>
<feature type="compositionally biased region" description="Polar residues" evidence="5">
    <location>
        <begin position="193"/>
        <end position="210"/>
    </location>
</feature>
<sequence length="451" mass="50326">MEEHDERTSLVRSNGTSNRVSSPSHNSSNNNGYNTGNGHHHQQRTDNNNPARRDPRTLLAQVQQSLGLFQTWAAKVLHENQESPVVNWVQNARVARIFMMIINIVLAVFAFLLMGVEMVEMALREPILDYLLPESEMTLLVAGLTIVTGAFGFAVAYNLLVEDTANDRNDKDNDEGRRGNGSGGDGRDSGPRASTQSHSNDNMLGQNNNPPLVVRQQHTRGPRIMFTKASTYLLNGNAILLILVLVVFTISVAQRSFHLSQMDKELNSAWTDANRHRTQHISDFELRHHCCGFNAISDRPFPPKDPKDPKDPNKPKEPEKTCSENPSYGFKVPCKAELSKDFARWQTRIQQLLLVQLIMLGPLLLLVMTLSAIGLSKRKERKQERPDDAEAQAEAQAEATGVAPVVDRRGTGVQFERPLLGDVEPSTPFLLNIEAEPVRQTNDRPIVQPSL</sequence>
<dbReference type="InterPro" id="IPR018499">
    <property type="entry name" value="Tetraspanin/Peripherin"/>
</dbReference>
<feature type="transmembrane region" description="Helical" evidence="6">
    <location>
        <begin position="139"/>
        <end position="161"/>
    </location>
</feature>
<gene>
    <name evidence="7" type="ORF">K457DRAFT_140463</name>
</gene>
<organism evidence="7 8">
    <name type="scientific">Linnemannia elongata AG-77</name>
    <dbReference type="NCBI Taxonomy" id="1314771"/>
    <lineage>
        <taxon>Eukaryota</taxon>
        <taxon>Fungi</taxon>
        <taxon>Fungi incertae sedis</taxon>
        <taxon>Mucoromycota</taxon>
        <taxon>Mortierellomycotina</taxon>
        <taxon>Mortierellomycetes</taxon>
        <taxon>Mortierellales</taxon>
        <taxon>Mortierellaceae</taxon>
        <taxon>Linnemannia</taxon>
    </lineage>
</organism>
<feature type="transmembrane region" description="Helical" evidence="6">
    <location>
        <begin position="232"/>
        <end position="253"/>
    </location>
</feature>
<evidence type="ECO:0000256" key="4">
    <source>
        <dbReference type="ARBA" id="ARBA00023136"/>
    </source>
</evidence>
<dbReference type="Pfam" id="PF00335">
    <property type="entry name" value="Tetraspanin"/>
    <property type="match status" value="1"/>
</dbReference>
<comment type="subcellular location">
    <subcellularLocation>
        <location evidence="1">Membrane</location>
        <topology evidence="1">Multi-pass membrane protein</topology>
    </subcellularLocation>
</comment>
<protein>
    <submittedName>
        <fullName evidence="7">Uncharacterized protein</fullName>
    </submittedName>
</protein>
<feature type="compositionally biased region" description="Basic and acidic residues" evidence="5">
    <location>
        <begin position="301"/>
        <end position="322"/>
    </location>
</feature>
<evidence type="ECO:0000256" key="2">
    <source>
        <dbReference type="ARBA" id="ARBA00022692"/>
    </source>
</evidence>
<feature type="non-terminal residue" evidence="7">
    <location>
        <position position="451"/>
    </location>
</feature>
<keyword evidence="8" id="KW-1185">Reference proteome</keyword>
<feature type="compositionally biased region" description="Basic and acidic residues" evidence="5">
    <location>
        <begin position="166"/>
        <end position="178"/>
    </location>
</feature>
<feature type="transmembrane region" description="Helical" evidence="6">
    <location>
        <begin position="97"/>
        <end position="119"/>
    </location>
</feature>
<evidence type="ECO:0000256" key="5">
    <source>
        <dbReference type="SAM" id="MobiDB-lite"/>
    </source>
</evidence>
<accession>A0A197JMU1</accession>
<feature type="region of interest" description="Disordered" evidence="5">
    <location>
        <begin position="166"/>
        <end position="214"/>
    </location>
</feature>
<proteinExistence type="predicted"/>
<dbReference type="EMBL" id="KV442068">
    <property type="protein sequence ID" value="OAQ26283.1"/>
    <property type="molecule type" value="Genomic_DNA"/>
</dbReference>
<evidence type="ECO:0000313" key="8">
    <source>
        <dbReference type="Proteomes" id="UP000078512"/>
    </source>
</evidence>
<feature type="compositionally biased region" description="Low complexity" evidence="5">
    <location>
        <begin position="17"/>
        <end position="37"/>
    </location>
</feature>
<name>A0A197JMU1_9FUNG</name>
<feature type="transmembrane region" description="Helical" evidence="6">
    <location>
        <begin position="353"/>
        <end position="375"/>
    </location>
</feature>
<evidence type="ECO:0000256" key="3">
    <source>
        <dbReference type="ARBA" id="ARBA00022989"/>
    </source>
</evidence>
<dbReference type="GO" id="GO:0016020">
    <property type="term" value="C:membrane"/>
    <property type="evidence" value="ECO:0007669"/>
    <property type="project" value="UniProtKB-SubCell"/>
</dbReference>
<dbReference type="Proteomes" id="UP000078512">
    <property type="component" value="Unassembled WGS sequence"/>
</dbReference>
<keyword evidence="2 6" id="KW-0812">Transmembrane</keyword>
<keyword evidence="4 6" id="KW-0472">Membrane</keyword>
<feature type="region of interest" description="Disordered" evidence="5">
    <location>
        <begin position="1"/>
        <end position="53"/>
    </location>
</feature>
<reference evidence="7 8" key="1">
    <citation type="submission" date="2016-05" db="EMBL/GenBank/DDBJ databases">
        <title>Genome sequencing reveals origins of a unique bacterial endosymbiosis in the earliest lineages of terrestrial Fungi.</title>
        <authorList>
            <consortium name="DOE Joint Genome Institute"/>
            <person name="Uehling J."/>
            <person name="Gryganskyi A."/>
            <person name="Hameed K."/>
            <person name="Tschaplinski T."/>
            <person name="Misztal P."/>
            <person name="Wu S."/>
            <person name="Desiro A."/>
            <person name="Vande Pol N."/>
            <person name="Du Z.-Y."/>
            <person name="Zienkiewicz A."/>
            <person name="Zienkiewicz K."/>
            <person name="Morin E."/>
            <person name="Tisserant E."/>
            <person name="Splivallo R."/>
            <person name="Hainaut M."/>
            <person name="Henrissat B."/>
            <person name="Ohm R."/>
            <person name="Kuo A."/>
            <person name="Yan J."/>
            <person name="Lipzen A."/>
            <person name="Nolan M."/>
            <person name="Labutti K."/>
            <person name="Barry K."/>
            <person name="Goldstein A."/>
            <person name="Labbe J."/>
            <person name="Schadt C."/>
            <person name="Tuskan G."/>
            <person name="Grigoriev I."/>
            <person name="Martin F."/>
            <person name="Vilgalys R."/>
            <person name="Bonito G."/>
        </authorList>
    </citation>
    <scope>NUCLEOTIDE SEQUENCE [LARGE SCALE GENOMIC DNA]</scope>
    <source>
        <strain evidence="7 8">AG-77</strain>
    </source>
</reference>
<evidence type="ECO:0000313" key="7">
    <source>
        <dbReference type="EMBL" id="OAQ26283.1"/>
    </source>
</evidence>
<feature type="region of interest" description="Disordered" evidence="5">
    <location>
        <begin position="376"/>
        <end position="409"/>
    </location>
</feature>
<evidence type="ECO:0000256" key="6">
    <source>
        <dbReference type="SAM" id="Phobius"/>
    </source>
</evidence>
<keyword evidence="3 6" id="KW-1133">Transmembrane helix</keyword>